<keyword evidence="2" id="KW-1185">Reference proteome</keyword>
<dbReference type="GeneID" id="76834496"/>
<sequence length="101" mass="11399">MRQTAVDSKGSIRDGAATPNVTAAISTSGRQSLMAWCKNGATRKAQKMRESTLIRRDWHKATTIDQIWEMDLKSSEMTDPAHGTYQPQRRLFTTVSLQQMK</sequence>
<dbReference type="Proteomes" id="UP001163096">
    <property type="component" value="Chromosome"/>
</dbReference>
<evidence type="ECO:0000313" key="2">
    <source>
        <dbReference type="Proteomes" id="UP001163096"/>
    </source>
</evidence>
<protein>
    <submittedName>
        <fullName evidence="1">Uncharacterized protein</fullName>
    </submittedName>
</protein>
<accession>A0A9X9T8L7</accession>
<gene>
    <name evidence="1" type="ORF">OU421_05300</name>
</gene>
<dbReference type="RefSeq" id="WP_268187567.1">
    <property type="nucleotide sequence ID" value="NZ_CP113361.1"/>
</dbReference>
<name>A0A9X9T8L7_METOG</name>
<dbReference type="AlphaFoldDB" id="A0A9X9T8L7"/>
<organism evidence="1 2">
    <name type="scientific">Methanogenium organophilum</name>
    <dbReference type="NCBI Taxonomy" id="2199"/>
    <lineage>
        <taxon>Archaea</taxon>
        <taxon>Methanobacteriati</taxon>
        <taxon>Methanobacteriota</taxon>
        <taxon>Stenosarchaea group</taxon>
        <taxon>Methanomicrobia</taxon>
        <taxon>Methanomicrobiales</taxon>
        <taxon>Methanomicrobiaceae</taxon>
        <taxon>Methanogenium</taxon>
    </lineage>
</organism>
<evidence type="ECO:0000313" key="1">
    <source>
        <dbReference type="EMBL" id="WAI02289.1"/>
    </source>
</evidence>
<reference evidence="1" key="1">
    <citation type="submission" date="2022-11" db="EMBL/GenBank/DDBJ databases">
        <title>Complete genome sequence of Methanogenium organophilum DSM 3596.</title>
        <authorList>
            <person name="Chen S.-C."/>
            <person name="Lai S.-J."/>
            <person name="You Y.-T."/>
        </authorList>
    </citation>
    <scope>NUCLEOTIDE SEQUENCE</scope>
    <source>
        <strain evidence="1">DSM 3596</strain>
    </source>
</reference>
<dbReference type="EMBL" id="CP113361">
    <property type="protein sequence ID" value="WAI02289.1"/>
    <property type="molecule type" value="Genomic_DNA"/>
</dbReference>
<dbReference type="KEGG" id="mou:OU421_05300"/>
<proteinExistence type="predicted"/>